<name>A0A2Z6N544_TRISU</name>
<keyword evidence="2" id="KW-1185">Reference proteome</keyword>
<evidence type="ECO:0000313" key="1">
    <source>
        <dbReference type="EMBL" id="GAU40014.1"/>
    </source>
</evidence>
<dbReference type="SUPFAM" id="SSF57889">
    <property type="entry name" value="Cysteine-rich domain"/>
    <property type="match status" value="1"/>
</dbReference>
<dbReference type="EMBL" id="DF973788">
    <property type="protein sequence ID" value="GAU40014.1"/>
    <property type="molecule type" value="Genomic_DNA"/>
</dbReference>
<organism evidence="1 2">
    <name type="scientific">Trifolium subterraneum</name>
    <name type="common">Subterranean clover</name>
    <dbReference type="NCBI Taxonomy" id="3900"/>
    <lineage>
        <taxon>Eukaryota</taxon>
        <taxon>Viridiplantae</taxon>
        <taxon>Streptophyta</taxon>
        <taxon>Embryophyta</taxon>
        <taxon>Tracheophyta</taxon>
        <taxon>Spermatophyta</taxon>
        <taxon>Magnoliopsida</taxon>
        <taxon>eudicotyledons</taxon>
        <taxon>Gunneridae</taxon>
        <taxon>Pentapetalae</taxon>
        <taxon>rosids</taxon>
        <taxon>fabids</taxon>
        <taxon>Fabales</taxon>
        <taxon>Fabaceae</taxon>
        <taxon>Papilionoideae</taxon>
        <taxon>50 kb inversion clade</taxon>
        <taxon>NPAAA clade</taxon>
        <taxon>Hologalegina</taxon>
        <taxon>IRL clade</taxon>
        <taxon>Trifolieae</taxon>
        <taxon>Trifolium</taxon>
    </lineage>
</organism>
<proteinExistence type="predicted"/>
<dbReference type="AlphaFoldDB" id="A0A2Z6N544"/>
<sequence>MSAPPGGDKARYCNACRMDVKGFVYHYKAKQFDLDLHPCCAKLPAVLNDGGMKLNLCKKVRSKCNCCGEEGESWSYRSECKNYNVHVGCARNRLEENWDQLSRRDIPSLETIMYAPNNRRGIKWKVVKKCIKIVGPVVLRVIFALLGA</sequence>
<evidence type="ECO:0008006" key="3">
    <source>
        <dbReference type="Google" id="ProtNLM"/>
    </source>
</evidence>
<dbReference type="PANTHER" id="PTHR46477">
    <property type="entry name" value="CYSTEINE/HISTIDINE-RICH C1 DOMAIN FAMILY PROTEIN"/>
    <property type="match status" value="1"/>
</dbReference>
<evidence type="ECO:0000313" key="2">
    <source>
        <dbReference type="Proteomes" id="UP000242715"/>
    </source>
</evidence>
<accession>A0A2Z6N544</accession>
<dbReference type="OrthoDB" id="1852188at2759"/>
<gene>
    <name evidence="1" type="ORF">TSUD_258070</name>
</gene>
<protein>
    <recommendedName>
        <fullName evidence="3">DC1 domain-containing protein</fullName>
    </recommendedName>
</protein>
<dbReference type="Proteomes" id="UP000242715">
    <property type="component" value="Unassembled WGS sequence"/>
</dbReference>
<reference evidence="2" key="1">
    <citation type="journal article" date="2017" name="Front. Plant Sci.">
        <title>Climate Clever Clovers: New Paradigm to Reduce the Environmental Footprint of Ruminants by Breeding Low Methanogenic Forages Utilizing Haplotype Variation.</title>
        <authorList>
            <person name="Kaur P."/>
            <person name="Appels R."/>
            <person name="Bayer P.E."/>
            <person name="Keeble-Gagnere G."/>
            <person name="Wang J."/>
            <person name="Hirakawa H."/>
            <person name="Shirasawa K."/>
            <person name="Vercoe P."/>
            <person name="Stefanova K."/>
            <person name="Durmic Z."/>
            <person name="Nichols P."/>
            <person name="Revell C."/>
            <person name="Isobe S.N."/>
            <person name="Edwards D."/>
            <person name="Erskine W."/>
        </authorList>
    </citation>
    <scope>NUCLEOTIDE SEQUENCE [LARGE SCALE GENOMIC DNA]</scope>
    <source>
        <strain evidence="2">cv. Daliak</strain>
    </source>
</reference>
<dbReference type="PANTHER" id="PTHR46477:SF3">
    <property type="entry name" value="CYSTEINE_HISTIDINE-RICH C1 DOMAIN FAMILY PROTEIN"/>
    <property type="match status" value="1"/>
</dbReference>
<dbReference type="InterPro" id="IPR046349">
    <property type="entry name" value="C1-like_sf"/>
</dbReference>